<gene>
    <name evidence="1" type="ORF">BJ970_001238</name>
</gene>
<accession>A0A840Q064</accession>
<protein>
    <submittedName>
        <fullName evidence="1">Uncharacterized protein</fullName>
    </submittedName>
</protein>
<keyword evidence="2" id="KW-1185">Reference proteome</keyword>
<dbReference type="Proteomes" id="UP000584374">
    <property type="component" value="Unassembled WGS sequence"/>
</dbReference>
<dbReference type="RefSeq" id="WP_184724861.1">
    <property type="nucleotide sequence ID" value="NZ_JACHIW010000001.1"/>
</dbReference>
<evidence type="ECO:0000313" key="2">
    <source>
        <dbReference type="Proteomes" id="UP000584374"/>
    </source>
</evidence>
<evidence type="ECO:0000313" key="1">
    <source>
        <dbReference type="EMBL" id="MBB5153704.1"/>
    </source>
</evidence>
<reference evidence="1 2" key="1">
    <citation type="submission" date="2020-08" db="EMBL/GenBank/DDBJ databases">
        <title>Sequencing the genomes of 1000 actinobacteria strains.</title>
        <authorList>
            <person name="Klenk H.-P."/>
        </authorList>
    </citation>
    <scope>NUCLEOTIDE SEQUENCE [LARGE SCALE GENOMIC DNA]</scope>
    <source>
        <strain evidence="1 2">DSM 45584</strain>
    </source>
</reference>
<dbReference type="InterPro" id="IPR045941">
    <property type="entry name" value="DUF6361"/>
</dbReference>
<dbReference type="EMBL" id="JACHIW010000001">
    <property type="protein sequence ID" value="MBB5153704.1"/>
    <property type="molecule type" value="Genomic_DNA"/>
</dbReference>
<proteinExistence type="predicted"/>
<dbReference type="Pfam" id="PF19888">
    <property type="entry name" value="DUF6361"/>
    <property type="match status" value="1"/>
</dbReference>
<sequence length="400" mass="45100">MGSTFGWLDVDDEQRRRMMQVVELFKEKGTLDELGIGPVRDAIADLLFPGTSTLHTKVRYLLLVPWAMAEAVGSRHRGDSAAQRMRRIELRTIEALLKGSTDYEGIIGREARAKLRRTPSEMYWSALCRYGIVTVDTSAQGWFRQGMRAQRSVDDAPLVSRAVAVTGLHPNLPGPPRGWLEECTTELVSAEAEFLRDCILGSVGDSLLGWLAAHPEHNEQGVAYIWEHPALDGFPVDLQDIVEHARRLNVVFHGAVLLYNLMLAEQISDGQTDGTELVETYRGLLSEWEQELDDSGALIGWNHSSLWEMTERAGRRARPGLREFFGMWRRIVETGEPVSDSQQARHLVRNRERALKGSRSRFDNQAALNVWSGESGLGRLTFRWQVADRWLNDLHTAGES</sequence>
<comment type="caution">
    <text evidence="1">The sequence shown here is derived from an EMBL/GenBank/DDBJ whole genome shotgun (WGS) entry which is preliminary data.</text>
</comment>
<dbReference type="AlphaFoldDB" id="A0A840Q064"/>
<organism evidence="1 2">
    <name type="scientific">Saccharopolyspora phatthalungensis</name>
    <dbReference type="NCBI Taxonomy" id="664693"/>
    <lineage>
        <taxon>Bacteria</taxon>
        <taxon>Bacillati</taxon>
        <taxon>Actinomycetota</taxon>
        <taxon>Actinomycetes</taxon>
        <taxon>Pseudonocardiales</taxon>
        <taxon>Pseudonocardiaceae</taxon>
        <taxon>Saccharopolyspora</taxon>
    </lineage>
</organism>
<name>A0A840Q064_9PSEU</name>